<protein>
    <recommendedName>
        <fullName evidence="3">GNAT family N-acetyltransferase</fullName>
    </recommendedName>
</protein>
<dbReference type="Gene3D" id="3.40.630.30">
    <property type="match status" value="1"/>
</dbReference>
<evidence type="ECO:0000313" key="1">
    <source>
        <dbReference type="EMBL" id="ABW67627.1"/>
    </source>
</evidence>
<evidence type="ECO:0008006" key="3">
    <source>
        <dbReference type="Google" id="ProtNLM"/>
    </source>
</evidence>
<dbReference type="STRING" id="96561.Dole_1823"/>
<evidence type="ECO:0000313" key="2">
    <source>
        <dbReference type="Proteomes" id="UP000008561"/>
    </source>
</evidence>
<dbReference type="AlphaFoldDB" id="A9A102"/>
<dbReference type="KEGG" id="dol:Dole_1823"/>
<dbReference type="SUPFAM" id="SSF55729">
    <property type="entry name" value="Acyl-CoA N-acyltransferases (Nat)"/>
    <property type="match status" value="1"/>
</dbReference>
<proteinExistence type="predicted"/>
<dbReference type="InterPro" id="IPR016181">
    <property type="entry name" value="Acyl_CoA_acyltransferase"/>
</dbReference>
<dbReference type="Proteomes" id="UP000008561">
    <property type="component" value="Chromosome"/>
</dbReference>
<organism evidence="1 2">
    <name type="scientific">Desulfosudis oleivorans (strain DSM 6200 / JCM 39069 / Hxd3)</name>
    <name type="common">Desulfococcus oleovorans</name>
    <dbReference type="NCBI Taxonomy" id="96561"/>
    <lineage>
        <taxon>Bacteria</taxon>
        <taxon>Pseudomonadati</taxon>
        <taxon>Thermodesulfobacteriota</taxon>
        <taxon>Desulfobacteria</taxon>
        <taxon>Desulfobacterales</taxon>
        <taxon>Desulfosudaceae</taxon>
        <taxon>Desulfosudis</taxon>
    </lineage>
</organism>
<accession>A9A102</accession>
<keyword evidence="2" id="KW-1185">Reference proteome</keyword>
<dbReference type="EMBL" id="CP000859">
    <property type="protein sequence ID" value="ABW67627.1"/>
    <property type="molecule type" value="Genomic_DNA"/>
</dbReference>
<name>A9A102_DESOH</name>
<dbReference type="HOGENOM" id="CLU_713164_0_0_7"/>
<dbReference type="eggNOG" id="ENOG502ZHWZ">
    <property type="taxonomic scope" value="Bacteria"/>
</dbReference>
<sequence length="364" mass="43025">MKLIEREYKSGDEVEINKLYKIMTGINRTKEKWEWEWLKTWDGKGAIYLLFDKNQLIAQYSLIPTPFCIFGKNFIAGKTENCMCHPKFQKQKLYFPHEKKSFEKAKERFDLFFTTAGGVSKWAAAAVRKKLGYVSFDSWAVNYFCLNPSALAKQLLSQIEINNFNRIFVSLISVCICAYCKFWLPGKNKNLVHSILDEKKVDLDLLETFWVQNKKYYGVTIDRSRKYLDWRIVQNPHFNYKFILSNISSSINGYLIFHSDREKLLHIDDVVVEQKNPVILKSLIKDTIAYAIQNNMQGIVCRALKGNSFLRKQLYHQGFVDLRWYAYYQDVIKNKKQFLVYTDKEITMDPKQWYITNLITEGRE</sequence>
<reference evidence="1 2" key="1">
    <citation type="submission" date="2007-10" db="EMBL/GenBank/DDBJ databases">
        <title>Complete sequence of Desulfococcus oleovorans Hxd3.</title>
        <authorList>
            <consortium name="US DOE Joint Genome Institute"/>
            <person name="Copeland A."/>
            <person name="Lucas S."/>
            <person name="Lapidus A."/>
            <person name="Barry K."/>
            <person name="Glavina del Rio T."/>
            <person name="Dalin E."/>
            <person name="Tice H."/>
            <person name="Pitluck S."/>
            <person name="Kiss H."/>
            <person name="Brettin T."/>
            <person name="Bruce D."/>
            <person name="Detter J.C."/>
            <person name="Han C."/>
            <person name="Schmutz J."/>
            <person name="Larimer F."/>
            <person name="Land M."/>
            <person name="Hauser L."/>
            <person name="Kyrpides N."/>
            <person name="Kim E."/>
            <person name="Wawrik B."/>
            <person name="Richardson P."/>
        </authorList>
    </citation>
    <scope>NUCLEOTIDE SEQUENCE [LARGE SCALE GENOMIC DNA]</scope>
    <source>
        <strain evidence="2">DSM 6200 / JCM 39069 / Hxd3</strain>
    </source>
</reference>
<gene>
    <name evidence="1" type="ordered locus">Dole_1823</name>
</gene>